<proteinExistence type="predicted"/>
<evidence type="ECO:0000313" key="2">
    <source>
        <dbReference type="EMBL" id="MXU85206.1"/>
    </source>
</evidence>
<name>A0A6B0UAN7_IXORI</name>
<dbReference type="EMBL" id="GIFC01003123">
    <property type="protein sequence ID" value="MXU85206.1"/>
    <property type="molecule type" value="Transcribed_RNA"/>
</dbReference>
<feature type="signal peptide" evidence="1">
    <location>
        <begin position="1"/>
        <end position="18"/>
    </location>
</feature>
<evidence type="ECO:0000256" key="1">
    <source>
        <dbReference type="SAM" id="SignalP"/>
    </source>
</evidence>
<organism evidence="2">
    <name type="scientific">Ixodes ricinus</name>
    <name type="common">Common tick</name>
    <name type="synonym">Acarus ricinus</name>
    <dbReference type="NCBI Taxonomy" id="34613"/>
    <lineage>
        <taxon>Eukaryota</taxon>
        <taxon>Metazoa</taxon>
        <taxon>Ecdysozoa</taxon>
        <taxon>Arthropoda</taxon>
        <taxon>Chelicerata</taxon>
        <taxon>Arachnida</taxon>
        <taxon>Acari</taxon>
        <taxon>Parasitiformes</taxon>
        <taxon>Ixodida</taxon>
        <taxon>Ixodoidea</taxon>
        <taxon>Ixodidae</taxon>
        <taxon>Ixodinae</taxon>
        <taxon>Ixodes</taxon>
    </lineage>
</organism>
<accession>A0A6B0UAN7</accession>
<dbReference type="AlphaFoldDB" id="A0A6B0UAN7"/>
<reference evidence="2" key="1">
    <citation type="submission" date="2019-12" db="EMBL/GenBank/DDBJ databases">
        <title>An insight into the sialome of adult female Ixodes ricinus ticks feeding for 6 days.</title>
        <authorList>
            <person name="Perner J."/>
            <person name="Ribeiro J.M.C."/>
        </authorList>
    </citation>
    <scope>NUCLEOTIDE SEQUENCE</scope>
    <source>
        <strain evidence="2">Semi-engorged</strain>
        <tissue evidence="2">Salivary glands</tissue>
    </source>
</reference>
<protein>
    <submittedName>
        <fullName evidence="2">Putative secreted protein</fullName>
    </submittedName>
</protein>
<sequence length="85" mass="9533">MLLILFATVLIVAETINGSALCKAKHPKVPQECRCISKSHWKFDPTGHPLPSHLSRRHRNFAPLYPSTGSAVFVSRIRSLHLFLS</sequence>
<feature type="chain" id="PRO_5025660335" evidence="1">
    <location>
        <begin position="19"/>
        <end position="85"/>
    </location>
</feature>
<keyword evidence="1" id="KW-0732">Signal</keyword>